<comment type="subcellular location">
    <subcellularLocation>
        <location evidence="1 12">Cell membrane</location>
        <topology evidence="1 12">Multi-pass membrane protein</topology>
    </subcellularLocation>
</comment>
<evidence type="ECO:0000256" key="2">
    <source>
        <dbReference type="ARBA" id="ARBA00022475"/>
    </source>
</evidence>
<evidence type="ECO:0000256" key="8">
    <source>
        <dbReference type="ARBA" id="ARBA00023136"/>
    </source>
</evidence>
<evidence type="ECO:0000256" key="3">
    <source>
        <dbReference type="ARBA" id="ARBA00022519"/>
    </source>
</evidence>
<evidence type="ECO:0000256" key="9">
    <source>
        <dbReference type="ARBA" id="ARBA00023303"/>
    </source>
</evidence>
<feature type="binding site" evidence="12">
    <location>
        <position position="78"/>
    </location>
    <ligand>
        <name>Na(+)</name>
        <dbReference type="ChEBI" id="CHEBI:29101"/>
        <note>structural</note>
    </ligand>
</feature>
<sequence length="125" mass="12924">MNFTAAVAVAAGGALGALARYSLAHITARSAAQGGWPWVTFAANVVGSMAMAALFVLIVERGGWPQGAREFLMIGLLGAFTTYSTFSLETLALWQNGQPLLALLYAVATPLAAIGCAAITYAAMR</sequence>
<dbReference type="GO" id="GO:0005886">
    <property type="term" value="C:plasma membrane"/>
    <property type="evidence" value="ECO:0007669"/>
    <property type="project" value="UniProtKB-SubCell"/>
</dbReference>
<dbReference type="PANTHER" id="PTHR28259:SF1">
    <property type="entry name" value="FLUORIDE EXPORT PROTEIN 1-RELATED"/>
    <property type="match status" value="1"/>
</dbReference>
<evidence type="ECO:0000256" key="12">
    <source>
        <dbReference type="HAMAP-Rule" id="MF_00454"/>
    </source>
</evidence>
<keyword evidence="7 12" id="KW-0406">Ion transport</keyword>
<dbReference type="GO" id="GO:0046872">
    <property type="term" value="F:metal ion binding"/>
    <property type="evidence" value="ECO:0007669"/>
    <property type="project" value="UniProtKB-KW"/>
</dbReference>
<keyword evidence="12" id="KW-0813">Transport</keyword>
<keyword evidence="8 12" id="KW-0472">Membrane</keyword>
<gene>
    <name evidence="12" type="primary">fluC</name>
    <name evidence="12" type="synonym">crcB</name>
    <name evidence="13" type="ORF">E3W66_03500</name>
</gene>
<protein>
    <recommendedName>
        <fullName evidence="12">Fluoride-specific ion channel FluC</fullName>
    </recommendedName>
</protein>
<comment type="function">
    <text evidence="12">Fluoride-specific ion channel. Important for reducing fluoride concentration in the cell, thus reducing its toxicity.</text>
</comment>
<keyword evidence="4 12" id="KW-0812">Transmembrane</keyword>
<keyword evidence="12" id="KW-0479">Metal-binding</keyword>
<comment type="activity regulation">
    <text evidence="12">Na(+) is not transported, but it plays an essential structural role and its presence is essential for fluoride channel function.</text>
</comment>
<evidence type="ECO:0000313" key="13">
    <source>
        <dbReference type="EMBL" id="TFH69016.1"/>
    </source>
</evidence>
<evidence type="ECO:0000256" key="5">
    <source>
        <dbReference type="ARBA" id="ARBA00022989"/>
    </source>
</evidence>
<evidence type="ECO:0000256" key="1">
    <source>
        <dbReference type="ARBA" id="ARBA00004651"/>
    </source>
</evidence>
<keyword evidence="5 12" id="KW-1133">Transmembrane helix</keyword>
<comment type="catalytic activity">
    <reaction evidence="11">
        <text>fluoride(in) = fluoride(out)</text>
        <dbReference type="Rhea" id="RHEA:76159"/>
        <dbReference type="ChEBI" id="CHEBI:17051"/>
    </reaction>
    <physiologicalReaction direction="left-to-right" evidence="11">
        <dbReference type="Rhea" id="RHEA:76160"/>
    </physiologicalReaction>
</comment>
<name>A0A4Y8UJN5_9GAMM</name>
<dbReference type="OrthoDB" id="9806299at2"/>
<keyword evidence="14" id="KW-1185">Reference proteome</keyword>
<comment type="similarity">
    <text evidence="10 12">Belongs to the fluoride channel Fluc/FEX (TC 1.A.43) family.</text>
</comment>
<dbReference type="HAMAP" id="MF_00454">
    <property type="entry name" value="FluC"/>
    <property type="match status" value="1"/>
</dbReference>
<dbReference type="GO" id="GO:0062054">
    <property type="term" value="F:fluoride channel activity"/>
    <property type="evidence" value="ECO:0007669"/>
    <property type="project" value="UniProtKB-UniRule"/>
</dbReference>
<organism evidence="13 14">
    <name type="scientific">Gammaproteobacteria bacterium LSUCC0057</name>
    <dbReference type="NCBI Taxonomy" id="2559237"/>
    <lineage>
        <taxon>Bacteria</taxon>
        <taxon>Pseudomonadati</taxon>
        <taxon>Pseudomonadota</taxon>
        <taxon>Gammaproteobacteria</taxon>
        <taxon>Cellvibrionales</taxon>
        <taxon>Porticoccaceae</taxon>
        <taxon>SAR92 clade</taxon>
    </lineage>
</organism>
<dbReference type="AlphaFoldDB" id="A0A4Y8UJN5"/>
<evidence type="ECO:0000256" key="7">
    <source>
        <dbReference type="ARBA" id="ARBA00023065"/>
    </source>
</evidence>
<evidence type="ECO:0000256" key="6">
    <source>
        <dbReference type="ARBA" id="ARBA00023053"/>
    </source>
</evidence>
<comment type="caution">
    <text evidence="13">The sequence shown here is derived from an EMBL/GenBank/DDBJ whole genome shotgun (WGS) entry which is preliminary data.</text>
</comment>
<dbReference type="InterPro" id="IPR003691">
    <property type="entry name" value="FluC"/>
</dbReference>
<evidence type="ECO:0000256" key="10">
    <source>
        <dbReference type="ARBA" id="ARBA00035120"/>
    </source>
</evidence>
<feature type="transmembrane region" description="Helical" evidence="12">
    <location>
        <begin position="35"/>
        <end position="59"/>
    </location>
</feature>
<reference evidence="13 14" key="1">
    <citation type="submission" date="2019-03" db="EMBL/GenBank/DDBJ databases">
        <title>Draft genome of Gammaproteobacteria bacterium LSUCC0057, a member of the SAR92 clade.</title>
        <authorList>
            <person name="Lanclos V.C."/>
            <person name="Doiron C."/>
            <person name="Henson M.W."/>
            <person name="Thrash J.C."/>
        </authorList>
    </citation>
    <scope>NUCLEOTIDE SEQUENCE [LARGE SCALE GENOMIC DNA]</scope>
    <source>
        <strain evidence="13 14">LSUCC0057</strain>
    </source>
</reference>
<dbReference type="EMBL" id="SPIA01000001">
    <property type="protein sequence ID" value="TFH69016.1"/>
    <property type="molecule type" value="Genomic_DNA"/>
</dbReference>
<dbReference type="Proteomes" id="UP000298133">
    <property type="component" value="Unassembled WGS sequence"/>
</dbReference>
<keyword evidence="9 12" id="KW-0407">Ion channel</keyword>
<proteinExistence type="inferred from homology"/>
<evidence type="ECO:0000256" key="4">
    <source>
        <dbReference type="ARBA" id="ARBA00022692"/>
    </source>
</evidence>
<feature type="binding site" evidence="12">
    <location>
        <position position="81"/>
    </location>
    <ligand>
        <name>Na(+)</name>
        <dbReference type="ChEBI" id="CHEBI:29101"/>
        <note>structural</note>
    </ligand>
</feature>
<dbReference type="Pfam" id="PF02537">
    <property type="entry name" value="CRCB"/>
    <property type="match status" value="1"/>
</dbReference>
<evidence type="ECO:0000313" key="14">
    <source>
        <dbReference type="Proteomes" id="UP000298133"/>
    </source>
</evidence>
<feature type="transmembrane region" description="Helical" evidence="12">
    <location>
        <begin position="100"/>
        <end position="124"/>
    </location>
</feature>
<keyword evidence="6 12" id="KW-0915">Sodium</keyword>
<dbReference type="PANTHER" id="PTHR28259">
    <property type="entry name" value="FLUORIDE EXPORT PROTEIN 1-RELATED"/>
    <property type="match status" value="1"/>
</dbReference>
<keyword evidence="3" id="KW-0997">Cell inner membrane</keyword>
<keyword evidence="2 12" id="KW-1003">Cell membrane</keyword>
<evidence type="ECO:0000256" key="11">
    <source>
        <dbReference type="ARBA" id="ARBA00035585"/>
    </source>
</evidence>
<feature type="transmembrane region" description="Helical" evidence="12">
    <location>
        <begin position="71"/>
        <end position="94"/>
    </location>
</feature>
<accession>A0A4Y8UJN5</accession>
<dbReference type="GO" id="GO:0140114">
    <property type="term" value="P:cellular detoxification of fluoride"/>
    <property type="evidence" value="ECO:0007669"/>
    <property type="project" value="UniProtKB-UniRule"/>
</dbReference>